<accession>A0A1D6FKN1</accession>
<sequence length="477" mass="51844">METYFHKDHDQEVVELIPALRKHIASRHPGIQSLRQRLYSTGKPRRTVHSSSFYQPSFLASRTYADVLKMGVISGDNTSSSSRSGIMANDGFNAAGWRVVDHRRQQVHGRPSGPSSGSFCGRGSWEIRGRDAWWGRGGCFLEPTMSLGSVDRALKELAKDTVMEDNSLHGDSKKPEDGTCAMGMVSQLENQIVNGSVARTGIEPEGLSLGMPTDLMALTSPFVDQYVVTHTHGALDQSPGCGSGDGKSNSWLEQYPSCSSLAGMSQGEVGWTLSGPATGHLFLNETASLAGAAAGMVVEDVYAQPKVVIELDDGHIKSVDTQERDSHLGHVNSFVGVPRSVLRYYDALVANSLTKRVKTEKINHGDLIISAKRTNTVEDILTKAQRLAAKRNLELSESSFISFYPEVITSNCENIGITLGSMENQVLQLVVAIKNIEIDRLVVAPSSYSRNPLIDDEEAELDAELSYISIGGMMGRI</sequence>
<protein>
    <submittedName>
        <fullName evidence="1">Uncharacterized protein</fullName>
    </submittedName>
</protein>
<gene>
    <name evidence="1" type="ORF">ZEAMMB73_Zm00001d009606</name>
</gene>
<dbReference type="InParanoid" id="A0A1D6FKN1"/>
<evidence type="ECO:0000313" key="1">
    <source>
        <dbReference type="EMBL" id="AQK92272.1"/>
    </source>
</evidence>
<proteinExistence type="predicted"/>
<accession>A0A3L6DJ46</accession>
<name>A0A1D6FKN1_MAIZE</name>
<dbReference type="EMBL" id="CM000784">
    <property type="protein sequence ID" value="AQK92272.1"/>
    <property type="molecule type" value="Genomic_DNA"/>
</dbReference>
<dbReference type="ExpressionAtlas" id="A0A1D6FKN1">
    <property type="expression patterns" value="baseline and differential"/>
</dbReference>
<organism evidence="1">
    <name type="scientific">Zea mays</name>
    <name type="common">Maize</name>
    <dbReference type="NCBI Taxonomy" id="4577"/>
    <lineage>
        <taxon>Eukaryota</taxon>
        <taxon>Viridiplantae</taxon>
        <taxon>Streptophyta</taxon>
        <taxon>Embryophyta</taxon>
        <taxon>Tracheophyta</taxon>
        <taxon>Spermatophyta</taxon>
        <taxon>Magnoliopsida</taxon>
        <taxon>Liliopsida</taxon>
        <taxon>Poales</taxon>
        <taxon>Poaceae</taxon>
        <taxon>PACMAD clade</taxon>
        <taxon>Panicoideae</taxon>
        <taxon>Andropogonodae</taxon>
        <taxon>Andropogoneae</taxon>
        <taxon>Tripsacinae</taxon>
        <taxon>Zea</taxon>
    </lineage>
</organism>
<dbReference type="AlphaFoldDB" id="A0A1D6FKN1"/>
<reference evidence="1" key="1">
    <citation type="submission" date="2015-12" db="EMBL/GenBank/DDBJ databases">
        <title>Update maize B73 reference genome by single molecule sequencing technologies.</title>
        <authorList>
            <consortium name="Maize Genome Sequencing Project"/>
            <person name="Ware D."/>
        </authorList>
    </citation>
    <scope>NUCLEOTIDE SEQUENCE</scope>
    <source>
        <tissue evidence="1">Seedling</tissue>
    </source>
</reference>